<dbReference type="KEGG" id="awe:JG540_05290"/>
<proteinExistence type="predicted"/>
<accession>A0A7T7M7X9</accession>
<sequence>MSGAPGGGLLEVPGAAPLRRPRVSDGPAVLDAFRSDTQMSRQGTVRTVEEAHTYVKRLLDDPQAHQVWAVTDDDDRLIGLIDGERIDVLTYGRLRSDPQPPPWQGPTADDCQRA</sequence>
<feature type="region of interest" description="Disordered" evidence="1">
    <location>
        <begin position="93"/>
        <end position="114"/>
    </location>
</feature>
<evidence type="ECO:0000313" key="2">
    <source>
        <dbReference type="EMBL" id="QQM66549.1"/>
    </source>
</evidence>
<protein>
    <submittedName>
        <fullName evidence="2">Uncharacterized protein</fullName>
    </submittedName>
</protein>
<gene>
    <name evidence="2" type="ORF">JG540_05290</name>
</gene>
<organism evidence="2 3">
    <name type="scientific">Actinomyces weissii</name>
    <dbReference type="NCBI Taxonomy" id="675090"/>
    <lineage>
        <taxon>Bacteria</taxon>
        <taxon>Bacillati</taxon>
        <taxon>Actinomycetota</taxon>
        <taxon>Actinomycetes</taxon>
        <taxon>Actinomycetales</taxon>
        <taxon>Actinomycetaceae</taxon>
        <taxon>Actinomyces</taxon>
    </lineage>
</organism>
<reference evidence="2 3" key="1">
    <citation type="submission" date="2020-12" db="EMBL/GenBank/DDBJ databases">
        <authorList>
            <person name="Zhou J."/>
        </authorList>
    </citation>
    <scope>NUCLEOTIDE SEQUENCE [LARGE SCALE GENOMIC DNA]</scope>
    <source>
        <strain evidence="2 3">CCUG 61299</strain>
    </source>
</reference>
<dbReference type="InterPro" id="IPR016181">
    <property type="entry name" value="Acyl_CoA_acyltransferase"/>
</dbReference>
<dbReference type="Proteomes" id="UP000595895">
    <property type="component" value="Chromosome"/>
</dbReference>
<keyword evidence="3" id="KW-1185">Reference proteome</keyword>
<name>A0A7T7M7X9_9ACTO</name>
<feature type="region of interest" description="Disordered" evidence="1">
    <location>
        <begin position="1"/>
        <end position="26"/>
    </location>
</feature>
<dbReference type="Gene3D" id="3.40.630.30">
    <property type="match status" value="1"/>
</dbReference>
<dbReference type="AlphaFoldDB" id="A0A7T7M7X9"/>
<evidence type="ECO:0000313" key="3">
    <source>
        <dbReference type="Proteomes" id="UP000595895"/>
    </source>
</evidence>
<dbReference type="SUPFAM" id="SSF55729">
    <property type="entry name" value="Acyl-CoA N-acyltransferases (Nat)"/>
    <property type="match status" value="1"/>
</dbReference>
<dbReference type="EMBL" id="CP066802">
    <property type="protein sequence ID" value="QQM66549.1"/>
    <property type="molecule type" value="Genomic_DNA"/>
</dbReference>
<evidence type="ECO:0000256" key="1">
    <source>
        <dbReference type="SAM" id="MobiDB-lite"/>
    </source>
</evidence>